<dbReference type="KEGG" id="fln:FLA_4274"/>
<dbReference type="AlphaFoldDB" id="A0A173MLF7"/>
<dbReference type="PANTHER" id="PTHR43546:SF3">
    <property type="entry name" value="UPF0173 METAL-DEPENDENT HYDROLASE MJ1163"/>
    <property type="match status" value="1"/>
</dbReference>
<dbReference type="Proteomes" id="UP000186917">
    <property type="component" value="Unassembled WGS sequence"/>
</dbReference>
<sequence>MKLTFYGHACFSVEIGDKTVLFDPFISGNSKAAHIDVDSIKADYIFVSHAHGDHIGDLVRIAANTDAVCVGAAEVAGWLGKQGIKNVHGMNHGGPISFPFGQVRGVSALHSSSFPDGSYGGNPLGFVFTTPSGNFYFAGDTGLTLDMQLIAIWAKLDFSVLPIGGNFTMDVDDAIRAADFVKCNKVVGIHYDTFPPIAIDTEKAKASFAAAEKILILPGIGETIDI</sequence>
<dbReference type="PANTHER" id="PTHR43546">
    <property type="entry name" value="UPF0173 METAL-DEPENDENT HYDROLASE MJ1163-RELATED"/>
    <property type="match status" value="1"/>
</dbReference>
<dbReference type="Pfam" id="PF12706">
    <property type="entry name" value="Lactamase_B_2"/>
    <property type="match status" value="1"/>
</dbReference>
<name>A0A173MLF7_9BACT</name>
<accession>A0A173MLF7</accession>
<dbReference type="InterPro" id="IPR050114">
    <property type="entry name" value="UPF0173_UPF0282_UlaG_hydrolase"/>
</dbReference>
<keyword evidence="5" id="KW-1185">Reference proteome</keyword>
<dbReference type="Gene3D" id="3.60.15.10">
    <property type="entry name" value="Ribonuclease Z/Hydroxyacylglutathione hydrolase-like"/>
    <property type="match status" value="1"/>
</dbReference>
<organism evidence="4 5">
    <name type="scientific">Filimonas lacunae</name>
    <dbReference type="NCBI Taxonomy" id="477680"/>
    <lineage>
        <taxon>Bacteria</taxon>
        <taxon>Pseudomonadati</taxon>
        <taxon>Bacteroidota</taxon>
        <taxon>Chitinophagia</taxon>
        <taxon>Chitinophagales</taxon>
        <taxon>Chitinophagaceae</taxon>
        <taxon>Filimonas</taxon>
    </lineage>
</organism>
<gene>
    <name evidence="4" type="ORF">SAMN05421788_11244</name>
</gene>
<dbReference type="HAMAP" id="MF_00457">
    <property type="entry name" value="UPF0173"/>
    <property type="match status" value="1"/>
</dbReference>
<dbReference type="SUPFAM" id="SSF56281">
    <property type="entry name" value="Metallo-hydrolase/oxidoreductase"/>
    <property type="match status" value="1"/>
</dbReference>
<evidence type="ECO:0000256" key="1">
    <source>
        <dbReference type="ARBA" id="ARBA00022801"/>
    </source>
</evidence>
<dbReference type="GO" id="GO:0016787">
    <property type="term" value="F:hydrolase activity"/>
    <property type="evidence" value="ECO:0007669"/>
    <property type="project" value="UniProtKB-UniRule"/>
</dbReference>
<dbReference type="EMBL" id="FTOR01000012">
    <property type="protein sequence ID" value="SIT33147.1"/>
    <property type="molecule type" value="Genomic_DNA"/>
</dbReference>
<dbReference type="NCBIfam" id="NF001911">
    <property type="entry name" value="PRK00685.1"/>
    <property type="match status" value="1"/>
</dbReference>
<dbReference type="InterPro" id="IPR036866">
    <property type="entry name" value="RibonucZ/Hydroxyglut_hydro"/>
</dbReference>
<dbReference type="OrthoDB" id="9789133at2"/>
<comment type="similarity">
    <text evidence="2">Belongs to the UPF0173 family.</text>
</comment>
<evidence type="ECO:0000259" key="3">
    <source>
        <dbReference type="SMART" id="SM00849"/>
    </source>
</evidence>
<dbReference type="STRING" id="477680.SAMN05421788_11244"/>
<feature type="domain" description="Metallo-beta-lactamase" evidence="3">
    <location>
        <begin position="7"/>
        <end position="190"/>
    </location>
</feature>
<dbReference type="RefSeq" id="WP_076382124.1">
    <property type="nucleotide sequence ID" value="NZ_AP017422.1"/>
</dbReference>
<evidence type="ECO:0000313" key="5">
    <source>
        <dbReference type="Proteomes" id="UP000186917"/>
    </source>
</evidence>
<dbReference type="InterPro" id="IPR001279">
    <property type="entry name" value="Metallo-B-lactamas"/>
</dbReference>
<reference evidence="5" key="1">
    <citation type="submission" date="2017-01" db="EMBL/GenBank/DDBJ databases">
        <authorList>
            <person name="Varghese N."/>
            <person name="Submissions S."/>
        </authorList>
    </citation>
    <scope>NUCLEOTIDE SEQUENCE [LARGE SCALE GENOMIC DNA]</scope>
    <source>
        <strain evidence="5">DSM 21054</strain>
    </source>
</reference>
<keyword evidence="1 2" id="KW-0378">Hydrolase</keyword>
<evidence type="ECO:0000313" key="4">
    <source>
        <dbReference type="EMBL" id="SIT33147.1"/>
    </source>
</evidence>
<evidence type="ECO:0000256" key="2">
    <source>
        <dbReference type="HAMAP-Rule" id="MF_00457"/>
    </source>
</evidence>
<protein>
    <recommendedName>
        <fullName evidence="2">UPF0173 metal-dependent hydrolase SAMN05421788_11244</fullName>
    </recommendedName>
</protein>
<dbReference type="SMART" id="SM00849">
    <property type="entry name" value="Lactamase_B"/>
    <property type="match status" value="1"/>
</dbReference>
<proteinExistence type="inferred from homology"/>
<dbReference type="InterPro" id="IPR022877">
    <property type="entry name" value="UPF0173"/>
</dbReference>